<reference evidence="1" key="1">
    <citation type="submission" date="2018-02" db="EMBL/GenBank/DDBJ databases">
        <title>Rhizophora mucronata_Transcriptome.</title>
        <authorList>
            <person name="Meera S.P."/>
            <person name="Sreeshan A."/>
            <person name="Augustine A."/>
        </authorList>
    </citation>
    <scope>NUCLEOTIDE SEQUENCE</scope>
    <source>
        <tissue evidence="1">Leaf</tissue>
    </source>
</reference>
<name>A0A2P2II57_RHIMU</name>
<organism evidence="1">
    <name type="scientific">Rhizophora mucronata</name>
    <name type="common">Asiatic mangrove</name>
    <dbReference type="NCBI Taxonomy" id="61149"/>
    <lineage>
        <taxon>Eukaryota</taxon>
        <taxon>Viridiplantae</taxon>
        <taxon>Streptophyta</taxon>
        <taxon>Embryophyta</taxon>
        <taxon>Tracheophyta</taxon>
        <taxon>Spermatophyta</taxon>
        <taxon>Magnoliopsida</taxon>
        <taxon>eudicotyledons</taxon>
        <taxon>Gunneridae</taxon>
        <taxon>Pentapetalae</taxon>
        <taxon>rosids</taxon>
        <taxon>fabids</taxon>
        <taxon>Malpighiales</taxon>
        <taxon>Rhizophoraceae</taxon>
        <taxon>Rhizophora</taxon>
    </lineage>
</organism>
<sequence length="15" mass="1737">MNTNKNNGQSLHQHN</sequence>
<protein>
    <submittedName>
        <fullName evidence="1">Uncharacterized protein</fullName>
    </submittedName>
</protein>
<evidence type="ECO:0000313" key="1">
    <source>
        <dbReference type="EMBL" id="MBW80910.1"/>
    </source>
</evidence>
<dbReference type="EMBL" id="GGEC01000427">
    <property type="protein sequence ID" value="MBW80910.1"/>
    <property type="molecule type" value="Transcribed_RNA"/>
</dbReference>
<proteinExistence type="predicted"/>
<accession>A0A2P2II57</accession>